<evidence type="ECO:0008006" key="3">
    <source>
        <dbReference type="Google" id="ProtNLM"/>
    </source>
</evidence>
<dbReference type="KEGG" id="tcu:Tcur_1608"/>
<dbReference type="AlphaFoldDB" id="D1ABE8"/>
<organism evidence="1 2">
    <name type="scientific">Thermomonospora curvata (strain ATCC 19995 / DSM 43183 / JCM 3096 / KCTC 9072 / NBRC 15933 / NCIMB 10081 / Henssen B9)</name>
    <dbReference type="NCBI Taxonomy" id="471852"/>
    <lineage>
        <taxon>Bacteria</taxon>
        <taxon>Bacillati</taxon>
        <taxon>Actinomycetota</taxon>
        <taxon>Actinomycetes</taxon>
        <taxon>Streptosporangiales</taxon>
        <taxon>Thermomonosporaceae</taxon>
        <taxon>Thermomonospora</taxon>
    </lineage>
</organism>
<dbReference type="STRING" id="471852.Tcur_1608"/>
<dbReference type="HOGENOM" id="CLU_064093_1_0_11"/>
<evidence type="ECO:0000313" key="2">
    <source>
        <dbReference type="Proteomes" id="UP000001918"/>
    </source>
</evidence>
<sequence length="331" mass="37807">MGVMELDRVRHRSSGARSRTARLVRGRPWWDPILDRAVEAVRDRYLRAGVALLADSRADPEVRSLRVEALSKAAVGLSQGIEALLAEDPRNPDLWLWLGRTRVEEAWKIRPDARARSVQASGFTAYTKRMRSAHEPLLRAAELFPADPVPWESMMWMALGLGMDRENKDALWEQVYRRCPTLFGAHVARVVTLSPQWGGMKEEMFDFARVAMSTASQEDPRAALIPLAYFEYFVQERSGIIRGASSWFSADEIREVQNAARGWFEGHRPHPRTIQAHNFFGAAFYLADARRPARQHLIRTYGRPSGRPWSYLGDETDQYIKACRNLNLDIT</sequence>
<evidence type="ECO:0000313" key="1">
    <source>
        <dbReference type="EMBL" id="ACY97184.1"/>
    </source>
</evidence>
<protein>
    <recommendedName>
        <fullName evidence="3">DUF4034 domain-containing protein</fullName>
    </recommendedName>
</protein>
<proteinExistence type="predicted"/>
<reference evidence="1 2" key="1">
    <citation type="journal article" date="2011" name="Stand. Genomic Sci.">
        <title>Complete genome sequence of Thermomonospora curvata type strain (B9).</title>
        <authorList>
            <person name="Chertkov O."/>
            <person name="Sikorski J."/>
            <person name="Nolan M."/>
            <person name="Lapidus A."/>
            <person name="Lucas S."/>
            <person name="Del Rio T.G."/>
            <person name="Tice H."/>
            <person name="Cheng J.F."/>
            <person name="Goodwin L."/>
            <person name="Pitluck S."/>
            <person name="Liolios K."/>
            <person name="Ivanova N."/>
            <person name="Mavromatis K."/>
            <person name="Mikhailova N."/>
            <person name="Ovchinnikova G."/>
            <person name="Pati A."/>
            <person name="Chen A."/>
            <person name="Palaniappan K."/>
            <person name="Djao O.D."/>
            <person name="Land M."/>
            <person name="Hauser L."/>
            <person name="Chang Y.J."/>
            <person name="Jeffries C.D."/>
            <person name="Brettin T."/>
            <person name="Han C."/>
            <person name="Detter J.C."/>
            <person name="Rohde M."/>
            <person name="Goker M."/>
            <person name="Woyke T."/>
            <person name="Bristow J."/>
            <person name="Eisen J.A."/>
            <person name="Markowitz V."/>
            <person name="Hugenholtz P."/>
            <person name="Klenk H.P."/>
            <person name="Kyrpides N.C."/>
        </authorList>
    </citation>
    <scope>NUCLEOTIDE SEQUENCE [LARGE SCALE GENOMIC DNA]</scope>
    <source>
        <strain evidence="2">ATCC 19995 / DSM 43183 / JCM 3096 / KCTC 9072 / NBRC 15933 / NCIMB 10081 / Henssen B9</strain>
    </source>
</reference>
<dbReference type="RefSeq" id="WP_012851968.1">
    <property type="nucleotide sequence ID" value="NC_013510.1"/>
</dbReference>
<dbReference type="Proteomes" id="UP000001918">
    <property type="component" value="Chromosome"/>
</dbReference>
<name>D1ABE8_THECD</name>
<gene>
    <name evidence="1" type="ordered locus">Tcur_1608</name>
</gene>
<dbReference type="EMBL" id="CP001738">
    <property type="protein sequence ID" value="ACY97184.1"/>
    <property type="molecule type" value="Genomic_DNA"/>
</dbReference>
<dbReference type="eggNOG" id="COG0457">
    <property type="taxonomic scope" value="Bacteria"/>
</dbReference>
<accession>D1ABE8</accession>
<keyword evidence="2" id="KW-1185">Reference proteome</keyword>